<keyword evidence="3" id="KW-1185">Reference proteome</keyword>
<comment type="caution">
    <text evidence="2">The sequence shown here is derived from an EMBL/GenBank/DDBJ whole genome shotgun (WGS) entry which is preliminary data.</text>
</comment>
<sequence>MAEEDSFLALVHHDGEIKHKLRKGVKFTDKNSTNVFITTRTRLEDLQRSIQRRLYRDRRKQVWTTELFVEMLDPLASSGGSALNPHSPNIAGSSRPAIQHDTEAHQVSSPTFGFNLQAKTSDCVGDLGDTRCFGELADAIAATLHPVSISVVEKNLEPLVEEALRANDSNDEPEFIKGDSDDESGPVPTQQGGASSSGTQQYPPHLSNLNLDSLSGLGQVHGESSSDTQGSQ</sequence>
<evidence type="ECO:0000256" key="1">
    <source>
        <dbReference type="SAM" id="MobiDB-lite"/>
    </source>
</evidence>
<reference evidence="2 3" key="1">
    <citation type="journal article" date="2023" name="Plants (Basel)">
        <title>Bridging the Gap: Combining Genomics and Transcriptomics Approaches to Understand Stylosanthes scabra, an Orphan Legume from the Brazilian Caatinga.</title>
        <authorList>
            <person name="Ferreira-Neto J.R.C."/>
            <person name="da Silva M.D."/>
            <person name="Binneck E."/>
            <person name="de Melo N.F."/>
            <person name="da Silva R.H."/>
            <person name="de Melo A.L.T.M."/>
            <person name="Pandolfi V."/>
            <person name="Bustamante F.O."/>
            <person name="Brasileiro-Vidal A.C."/>
            <person name="Benko-Iseppon A.M."/>
        </authorList>
    </citation>
    <scope>NUCLEOTIDE SEQUENCE [LARGE SCALE GENOMIC DNA]</scope>
    <source>
        <tissue evidence="2">Leaves</tissue>
    </source>
</reference>
<feature type="compositionally biased region" description="Polar residues" evidence="1">
    <location>
        <begin position="222"/>
        <end position="232"/>
    </location>
</feature>
<proteinExistence type="predicted"/>
<name>A0ABU6QEZ8_9FABA</name>
<accession>A0ABU6QEZ8</accession>
<organism evidence="2 3">
    <name type="scientific">Stylosanthes scabra</name>
    <dbReference type="NCBI Taxonomy" id="79078"/>
    <lineage>
        <taxon>Eukaryota</taxon>
        <taxon>Viridiplantae</taxon>
        <taxon>Streptophyta</taxon>
        <taxon>Embryophyta</taxon>
        <taxon>Tracheophyta</taxon>
        <taxon>Spermatophyta</taxon>
        <taxon>Magnoliopsida</taxon>
        <taxon>eudicotyledons</taxon>
        <taxon>Gunneridae</taxon>
        <taxon>Pentapetalae</taxon>
        <taxon>rosids</taxon>
        <taxon>fabids</taxon>
        <taxon>Fabales</taxon>
        <taxon>Fabaceae</taxon>
        <taxon>Papilionoideae</taxon>
        <taxon>50 kb inversion clade</taxon>
        <taxon>dalbergioids sensu lato</taxon>
        <taxon>Dalbergieae</taxon>
        <taxon>Pterocarpus clade</taxon>
        <taxon>Stylosanthes</taxon>
    </lineage>
</organism>
<protein>
    <submittedName>
        <fullName evidence="2">Uncharacterized protein</fullName>
    </submittedName>
</protein>
<feature type="compositionally biased region" description="Low complexity" evidence="1">
    <location>
        <begin position="189"/>
        <end position="218"/>
    </location>
</feature>
<feature type="region of interest" description="Disordered" evidence="1">
    <location>
        <begin position="164"/>
        <end position="232"/>
    </location>
</feature>
<dbReference type="EMBL" id="JASCZI010000210">
    <property type="protein sequence ID" value="MED6110081.1"/>
    <property type="molecule type" value="Genomic_DNA"/>
</dbReference>
<evidence type="ECO:0000313" key="2">
    <source>
        <dbReference type="EMBL" id="MED6110081.1"/>
    </source>
</evidence>
<dbReference type="Proteomes" id="UP001341840">
    <property type="component" value="Unassembled WGS sequence"/>
</dbReference>
<evidence type="ECO:0000313" key="3">
    <source>
        <dbReference type="Proteomes" id="UP001341840"/>
    </source>
</evidence>
<gene>
    <name evidence="2" type="ORF">PIB30_039617</name>
</gene>